<keyword evidence="7" id="KW-1185">Reference proteome</keyword>
<dbReference type="AlphaFoldDB" id="A0A249MXH0"/>
<evidence type="ECO:0000256" key="1">
    <source>
        <dbReference type="ARBA" id="ARBA00022603"/>
    </source>
</evidence>
<evidence type="ECO:0000313" key="6">
    <source>
        <dbReference type="Proteomes" id="UP000217141"/>
    </source>
</evidence>
<evidence type="ECO:0000313" key="7">
    <source>
        <dbReference type="Proteomes" id="UP000290975"/>
    </source>
</evidence>
<dbReference type="PANTHER" id="PTHR43397:SF1">
    <property type="entry name" value="ERGOTHIONEINE BIOSYNTHESIS PROTEIN 1"/>
    <property type="match status" value="1"/>
</dbReference>
<name>A0A249MXH0_SPHXE</name>
<reference evidence="5 7" key="1">
    <citation type="submission" date="2014-12" db="EMBL/GenBank/DDBJ databases">
        <title>Whole genome sequencing of Sphingobium xenophagum OW59.</title>
        <authorList>
            <person name="Ohta Y."/>
            <person name="Nishi S."/>
            <person name="Hatada Y."/>
        </authorList>
    </citation>
    <scope>NUCLEOTIDE SEQUENCE [LARGE SCALE GENOMIC DNA]</scope>
    <source>
        <strain evidence="5 7">OW59</strain>
    </source>
</reference>
<dbReference type="Gene3D" id="3.40.50.150">
    <property type="entry name" value="Vaccinia Virus protein VP39"/>
    <property type="match status" value="1"/>
</dbReference>
<dbReference type="SUPFAM" id="SSF53335">
    <property type="entry name" value="S-adenosyl-L-methionine-dependent methyltransferases"/>
    <property type="match status" value="1"/>
</dbReference>
<dbReference type="Proteomes" id="UP000290975">
    <property type="component" value="Unassembled WGS sequence"/>
</dbReference>
<dbReference type="InterPro" id="IPR051128">
    <property type="entry name" value="EgtD_Methyltrsf_superfamily"/>
</dbReference>
<dbReference type="InterPro" id="IPR017804">
    <property type="entry name" value="MeTrfase_EgtD-like"/>
</dbReference>
<feature type="domain" description="Histidine-specific methyltransferase SAM-dependent" evidence="3">
    <location>
        <begin position="30"/>
        <end position="329"/>
    </location>
</feature>
<dbReference type="InterPro" id="IPR029063">
    <property type="entry name" value="SAM-dependent_MTases_sf"/>
</dbReference>
<dbReference type="STRING" id="1192759.GCA_000277525_00965"/>
<protein>
    <submittedName>
        <fullName evidence="4">L-histidine N(Alpha)-methyltransferase</fullName>
    </submittedName>
</protein>
<dbReference type="InterPro" id="IPR019257">
    <property type="entry name" value="MeTrfase_dom"/>
</dbReference>
<evidence type="ECO:0000256" key="2">
    <source>
        <dbReference type="ARBA" id="ARBA00022679"/>
    </source>
</evidence>
<evidence type="ECO:0000313" key="4">
    <source>
        <dbReference type="EMBL" id="ASY46073.1"/>
    </source>
</evidence>
<proteinExistence type="predicted"/>
<dbReference type="Proteomes" id="UP000217141">
    <property type="component" value="Chromosome II"/>
</dbReference>
<accession>A0A401J6Q3</accession>
<dbReference type="GO" id="GO:0032259">
    <property type="term" value="P:methylation"/>
    <property type="evidence" value="ECO:0007669"/>
    <property type="project" value="UniProtKB-KW"/>
</dbReference>
<gene>
    <name evidence="4" type="primary">egtD</name>
    <name evidence="4" type="ORF">CJD35_16355</name>
    <name evidence="5" type="ORF">MBESOW_P3561</name>
</gene>
<reference evidence="4 6" key="2">
    <citation type="submission" date="2017-08" db="EMBL/GenBank/DDBJ databases">
        <title>Whole Genome Sequence of Sphingobium hydrophobicum C1: Insights into Adaption to the Electronic-waste Contaminated Sediment.</title>
        <authorList>
            <person name="Song D."/>
            <person name="Chen X."/>
            <person name="Xu M."/>
        </authorList>
    </citation>
    <scope>NUCLEOTIDE SEQUENCE [LARGE SCALE GENOMIC DNA]</scope>
    <source>
        <strain evidence="4 6">C1</strain>
    </source>
</reference>
<keyword evidence="1 4" id="KW-0489">Methyltransferase</keyword>
<evidence type="ECO:0000313" key="5">
    <source>
        <dbReference type="EMBL" id="GBH32329.1"/>
    </source>
</evidence>
<dbReference type="NCBIfam" id="TIGR03438">
    <property type="entry name" value="egtD_ergothio"/>
    <property type="match status" value="1"/>
</dbReference>
<sequence length="332" mass="36846">MYNMARNAIENDETLIDLVTPAPVSDTAEFRQAVVEGLSRPDRAIPCRFLYDAAGSAIFDRICELPEYYPTRTERRILETHAKAIAETIRGNIRFIELGAGSGGKAEILLDAMEQVRAYICIDISPVPLASAAAAVRTRYPAIEVDSVCGNYLGELDLPTRGNLRDVCFFPGSTIGNFDRDDARAFLRRWSQRLGQDGLMLIGVDLKKDIALLEDAYDDAQGVTAQFSLNLLHRANRELAADFDTGAFAHRARYVSQPGHIEISLVSRRDQTVRLDGRSFDFARDEAIHVENSHKYTIGEFASLAKEAGFDSVDVWTDEDALFSVHLLRVAG</sequence>
<keyword evidence="2 4" id="KW-0808">Transferase</keyword>
<dbReference type="PIRSF" id="PIRSF018005">
    <property type="entry name" value="UCP018005"/>
    <property type="match status" value="1"/>
</dbReference>
<accession>A0A249MXH0</accession>
<dbReference type="EMBL" id="BBQY01000035">
    <property type="protein sequence ID" value="GBH32329.1"/>
    <property type="molecule type" value="Genomic_DNA"/>
</dbReference>
<dbReference type="InterPro" id="IPR035094">
    <property type="entry name" value="EgtD"/>
</dbReference>
<dbReference type="KEGG" id="shyd:CJD35_16355"/>
<evidence type="ECO:0000259" key="3">
    <source>
        <dbReference type="Pfam" id="PF10017"/>
    </source>
</evidence>
<dbReference type="RefSeq" id="WP_017181834.1">
    <property type="nucleotide sequence ID" value="NZ_BBQY01000035.1"/>
</dbReference>
<dbReference type="GO" id="GO:0008168">
    <property type="term" value="F:methyltransferase activity"/>
    <property type="evidence" value="ECO:0007669"/>
    <property type="project" value="UniProtKB-KW"/>
</dbReference>
<dbReference type="EMBL" id="CP022746">
    <property type="protein sequence ID" value="ASY46073.1"/>
    <property type="molecule type" value="Genomic_DNA"/>
</dbReference>
<dbReference type="PANTHER" id="PTHR43397">
    <property type="entry name" value="ERGOTHIONEINE BIOSYNTHESIS PROTEIN 1"/>
    <property type="match status" value="1"/>
</dbReference>
<organism evidence="4 6">
    <name type="scientific">Sphingobium xenophagum</name>
    <dbReference type="NCBI Taxonomy" id="121428"/>
    <lineage>
        <taxon>Bacteria</taxon>
        <taxon>Pseudomonadati</taxon>
        <taxon>Pseudomonadota</taxon>
        <taxon>Alphaproteobacteria</taxon>
        <taxon>Sphingomonadales</taxon>
        <taxon>Sphingomonadaceae</taxon>
        <taxon>Sphingobium</taxon>
    </lineage>
</organism>
<dbReference type="Pfam" id="PF10017">
    <property type="entry name" value="Methyltransf_33"/>
    <property type="match status" value="1"/>
</dbReference>